<feature type="domain" description="HTH tetR-type" evidence="4">
    <location>
        <begin position="12"/>
        <end position="72"/>
    </location>
</feature>
<name>A0A2S7MZG7_9BACI</name>
<dbReference type="Pfam" id="PF00440">
    <property type="entry name" value="TetR_N"/>
    <property type="match status" value="1"/>
</dbReference>
<evidence type="ECO:0000313" key="6">
    <source>
        <dbReference type="Proteomes" id="UP000239663"/>
    </source>
</evidence>
<dbReference type="Gene3D" id="1.10.357.10">
    <property type="entry name" value="Tetracycline Repressor, domain 2"/>
    <property type="match status" value="1"/>
</dbReference>
<keyword evidence="1" id="KW-0678">Repressor</keyword>
<evidence type="ECO:0000313" key="5">
    <source>
        <dbReference type="EMBL" id="PQD95118.1"/>
    </source>
</evidence>
<proteinExistence type="predicted"/>
<accession>A0A2S7MZG7</accession>
<evidence type="ECO:0000256" key="3">
    <source>
        <dbReference type="PROSITE-ProRule" id="PRU00335"/>
    </source>
</evidence>
<organism evidence="5 6">
    <name type="scientific">Pradoshia eiseniae</name>
    <dbReference type="NCBI Taxonomy" id="2064768"/>
    <lineage>
        <taxon>Bacteria</taxon>
        <taxon>Bacillati</taxon>
        <taxon>Bacillota</taxon>
        <taxon>Bacilli</taxon>
        <taxon>Bacillales</taxon>
        <taxon>Bacillaceae</taxon>
        <taxon>Pradoshia</taxon>
    </lineage>
</organism>
<keyword evidence="6" id="KW-1185">Reference proteome</keyword>
<sequence>MMTMLRMKELPKEAKDKIFFSALKLFAAKGFKNTSVLEIVESAHVSKTTFYQQFSSKEALVVALCKDLIDEIALEIKKAAMQELRVGYKAYAGILRYLEICFTNPSVAHFILLESVGISDEVEIVRREAMQNFADLIFILAHQEFPEQVREEEIHIISQAMVGAINEVVVRNVKEENRDLDMEELARLLNRLVIGAFVNLSNNHLT</sequence>
<dbReference type="PANTHER" id="PTHR43479:SF11">
    <property type="entry name" value="ACREF_ENVCD OPERON REPRESSOR-RELATED"/>
    <property type="match status" value="1"/>
</dbReference>
<reference evidence="5 6" key="1">
    <citation type="submission" date="2017-12" db="EMBL/GenBank/DDBJ databases">
        <title>Taxonomic description and draft genome of Pradoshia cofamensis Gen. nov., sp. nov., a thermotolerant bacillale isolated from anterior gut of earthworm Eisenia fetida.</title>
        <authorList>
            <person name="Saha T."/>
            <person name="Chakraborty R."/>
        </authorList>
    </citation>
    <scope>NUCLEOTIDE SEQUENCE [LARGE SCALE GENOMIC DNA]</scope>
    <source>
        <strain evidence="5 6">EAG3</strain>
    </source>
</reference>
<dbReference type="InterPro" id="IPR009057">
    <property type="entry name" value="Homeodomain-like_sf"/>
</dbReference>
<evidence type="ECO:0000256" key="1">
    <source>
        <dbReference type="ARBA" id="ARBA00022491"/>
    </source>
</evidence>
<feature type="DNA-binding region" description="H-T-H motif" evidence="3">
    <location>
        <begin position="35"/>
        <end position="54"/>
    </location>
</feature>
<dbReference type="Proteomes" id="UP000239663">
    <property type="component" value="Unassembled WGS sequence"/>
</dbReference>
<evidence type="ECO:0000259" key="4">
    <source>
        <dbReference type="PROSITE" id="PS50977"/>
    </source>
</evidence>
<dbReference type="AlphaFoldDB" id="A0A2S7MZG7"/>
<dbReference type="InterPro" id="IPR050624">
    <property type="entry name" value="HTH-type_Tx_Regulator"/>
</dbReference>
<dbReference type="InterPro" id="IPR001647">
    <property type="entry name" value="HTH_TetR"/>
</dbReference>
<dbReference type="PRINTS" id="PR00455">
    <property type="entry name" value="HTHTETR"/>
</dbReference>
<dbReference type="GO" id="GO:0003677">
    <property type="term" value="F:DNA binding"/>
    <property type="evidence" value="ECO:0007669"/>
    <property type="project" value="UniProtKB-UniRule"/>
</dbReference>
<dbReference type="PROSITE" id="PS50977">
    <property type="entry name" value="HTH_TETR_2"/>
    <property type="match status" value="1"/>
</dbReference>
<dbReference type="EMBL" id="PKOZ01000005">
    <property type="protein sequence ID" value="PQD95118.1"/>
    <property type="molecule type" value="Genomic_DNA"/>
</dbReference>
<evidence type="ECO:0000256" key="2">
    <source>
        <dbReference type="ARBA" id="ARBA00023125"/>
    </source>
</evidence>
<dbReference type="PANTHER" id="PTHR43479">
    <property type="entry name" value="ACREF/ENVCD OPERON REPRESSOR-RELATED"/>
    <property type="match status" value="1"/>
</dbReference>
<dbReference type="SUPFAM" id="SSF46689">
    <property type="entry name" value="Homeodomain-like"/>
    <property type="match status" value="1"/>
</dbReference>
<protein>
    <recommendedName>
        <fullName evidence="4">HTH tetR-type domain-containing protein</fullName>
    </recommendedName>
</protein>
<keyword evidence="2 3" id="KW-0238">DNA-binding</keyword>
<gene>
    <name evidence="5" type="ORF">CYL18_10045</name>
</gene>
<comment type="caution">
    <text evidence="5">The sequence shown here is derived from an EMBL/GenBank/DDBJ whole genome shotgun (WGS) entry which is preliminary data.</text>
</comment>